<sequence length="1162" mass="119539">MAGIYRRSTMPAQNLHPPFVNPAPSAASSKTASSASSSAAAPTSSSRSDRAAAGMTTSTSTSTGTTSSSSKLRSSGSRNSSREQHKDLTGRWLADDLCSNCGGPTQESRLYCSEECLRQELEAARRRESDQIAQAIAQHNHLVVQATSAQAQAFQAMADVDIDDEWDRKKQHRHSFPLPFAQPLPSAARMQESPSDRLPSSASALRSQRSGHSPSAHHYSEASVQLTASAIHAIETINEPASPYSRRKYSHIQRPRPPASDASSSSMASLPPPVLYRHSTSKSPNPAPREAPSHRSSSVSSLSSGQQRSSSGNLCAQPRSRSRSSTMSETTSTSDDAYTTGPGTPSPAIQPDGGIISSAALGFIHEDDAEPTLLSLPPSISSPSAVLLSQKSPSGGVLHGGKGAGMPASAALSHTKTRARDELAHLYSATYTAHRSPVLLPSQQYQQGPGRNGSKSQPGTPWRNNVSLPDPSRRSPAILPVLSPSTQGMRFARRPSSTAMPRTAVSAAMGVSSASAAAAGTAGLPSPFISAVSVGNGQHQFLDSHGYPISALSSPVLTPTSGGTASTTPTPSVGHIAGLTSSSMPHALSFFRPLTAVNATGPTTATANATTATAANQATVRGPPTGPNGMIRRNTRERVGLMTPAFPTTATATTTAQAAPTAAIISHAAQTVAKAGVHLGLGPVRQPQNRSRSHTTSSASASAAAAAAALAAARALDSASDFARSTSEEDNGGDDDDDDVPSDFELDARQQHVEVRGRVSATVIGICIHICSSELTQHASRLQSQVAVASPATASGSATATLSSVMTAGSRNSSGTGRSSVTATVPAPELVRGRSRAQGERSSSRRGRSPPRAAARTDSSLTRLGSARAQSAAALNSRRPATAGNDATENAQMLVRKAAAAAATAVPAVSPAFVPRGRQDRGRSPTIPIRPASSVRRSPKLSPRAVIPQPQAEDVGLVHPSHALFGMGVGVGGGVAIANSVGRPQDREGDASSWERASPLAKFARQESEVEAKAAVSAAVAAAAAAAGVSASPVEERGRGRSRGRSRSGSQVQNQSTSQVRGRGRVRSAGGANGVGGPGAGAGAPAPMEQLRRVSSPMQPRMVRAAMEGGRELAEELATGPADKHEQNSIIKVAGLPSRGHGARPSVDPGFDDVDLDIDMEC</sequence>
<feature type="compositionally biased region" description="Low complexity" evidence="1">
    <location>
        <begin position="23"/>
        <end position="79"/>
    </location>
</feature>
<feature type="region of interest" description="Disordered" evidence="1">
    <location>
        <begin position="237"/>
        <end position="354"/>
    </location>
</feature>
<feature type="region of interest" description="Disordered" evidence="1">
    <location>
        <begin position="1"/>
        <end position="88"/>
    </location>
</feature>
<feature type="region of interest" description="Disordered" evidence="1">
    <location>
        <begin position="681"/>
        <end position="700"/>
    </location>
</feature>
<dbReference type="EMBL" id="JAPDMQ010000206">
    <property type="protein sequence ID" value="KAK0530726.1"/>
    <property type="molecule type" value="Genomic_DNA"/>
</dbReference>
<feature type="region of interest" description="Disordered" evidence="1">
    <location>
        <begin position="442"/>
        <end position="478"/>
    </location>
</feature>
<evidence type="ECO:0000313" key="2">
    <source>
        <dbReference type="EMBL" id="KAK0530726.1"/>
    </source>
</evidence>
<accession>A0AAN6JJT8</accession>
<evidence type="ECO:0000256" key="1">
    <source>
        <dbReference type="SAM" id="MobiDB-lite"/>
    </source>
</evidence>
<feature type="compositionally biased region" description="Acidic residues" evidence="1">
    <location>
        <begin position="728"/>
        <end position="743"/>
    </location>
</feature>
<feature type="region of interest" description="Disordered" evidence="1">
    <location>
        <begin position="912"/>
        <end position="948"/>
    </location>
</feature>
<comment type="caution">
    <text evidence="2">The sequence shown here is derived from an EMBL/GenBank/DDBJ whole genome shotgun (WGS) entry which is preliminary data.</text>
</comment>
<feature type="region of interest" description="Disordered" evidence="1">
    <location>
        <begin position="1026"/>
        <end position="1086"/>
    </location>
</feature>
<keyword evidence="3" id="KW-1185">Reference proteome</keyword>
<feature type="region of interest" description="Disordered" evidence="1">
    <location>
        <begin position="806"/>
        <end position="886"/>
    </location>
</feature>
<proteinExistence type="predicted"/>
<feature type="region of interest" description="Disordered" evidence="1">
    <location>
        <begin position="168"/>
        <end position="220"/>
    </location>
</feature>
<feature type="region of interest" description="Disordered" evidence="1">
    <location>
        <begin position="1134"/>
        <end position="1154"/>
    </location>
</feature>
<feature type="compositionally biased region" description="Polar residues" evidence="1">
    <location>
        <begin position="198"/>
        <end position="213"/>
    </location>
</feature>
<feature type="compositionally biased region" description="Low complexity" evidence="1">
    <location>
        <begin position="259"/>
        <end position="269"/>
    </location>
</feature>
<feature type="compositionally biased region" description="Basic residues" evidence="1">
    <location>
        <begin position="245"/>
        <end position="254"/>
    </location>
</feature>
<name>A0AAN6JJT8_9BASI</name>
<feature type="compositionally biased region" description="Gly residues" evidence="1">
    <location>
        <begin position="1071"/>
        <end position="1082"/>
    </location>
</feature>
<feature type="region of interest" description="Disordered" evidence="1">
    <location>
        <begin position="721"/>
        <end position="743"/>
    </location>
</feature>
<protein>
    <submittedName>
        <fullName evidence="2">Uncharacterized protein</fullName>
    </submittedName>
</protein>
<feature type="compositionally biased region" description="Low complexity" evidence="1">
    <location>
        <begin position="806"/>
        <end position="820"/>
    </location>
</feature>
<feature type="compositionally biased region" description="Low complexity" evidence="1">
    <location>
        <begin position="323"/>
        <end position="334"/>
    </location>
</feature>
<feature type="compositionally biased region" description="Low complexity" evidence="1">
    <location>
        <begin position="294"/>
        <end position="312"/>
    </location>
</feature>
<dbReference type="Proteomes" id="UP001176521">
    <property type="component" value="Unassembled WGS sequence"/>
</dbReference>
<dbReference type="AlphaFoldDB" id="A0AAN6JJT8"/>
<feature type="compositionally biased region" description="Polar residues" evidence="1">
    <location>
        <begin position="686"/>
        <end position="696"/>
    </location>
</feature>
<gene>
    <name evidence="2" type="ORF">OC842_003835</name>
</gene>
<organism evidence="2 3">
    <name type="scientific">Tilletia horrida</name>
    <dbReference type="NCBI Taxonomy" id="155126"/>
    <lineage>
        <taxon>Eukaryota</taxon>
        <taxon>Fungi</taxon>
        <taxon>Dikarya</taxon>
        <taxon>Basidiomycota</taxon>
        <taxon>Ustilaginomycotina</taxon>
        <taxon>Exobasidiomycetes</taxon>
        <taxon>Tilletiales</taxon>
        <taxon>Tilletiaceae</taxon>
        <taxon>Tilletia</taxon>
    </lineage>
</organism>
<feature type="compositionally biased region" description="Polar residues" evidence="1">
    <location>
        <begin position="442"/>
        <end position="467"/>
    </location>
</feature>
<evidence type="ECO:0000313" key="3">
    <source>
        <dbReference type="Proteomes" id="UP001176521"/>
    </source>
</evidence>
<reference evidence="2" key="1">
    <citation type="journal article" date="2023" name="PhytoFront">
        <title>Draft Genome Resources of Seven Strains of Tilletia horrida, Causal Agent of Kernel Smut of Rice.</title>
        <authorList>
            <person name="Khanal S."/>
            <person name="Antony Babu S."/>
            <person name="Zhou X.G."/>
        </authorList>
    </citation>
    <scope>NUCLEOTIDE SEQUENCE</scope>
    <source>
        <strain evidence="2">TX3</strain>
    </source>
</reference>